<accession>A0A5B7F472</accession>
<dbReference type="AlphaFoldDB" id="A0A5B7F472"/>
<evidence type="ECO:0000313" key="2">
    <source>
        <dbReference type="EMBL" id="MPC40049.1"/>
    </source>
</evidence>
<sequence length="65" mass="7103">MVECVQHCDTTTNKESVNTHLGASSTGILCSTQNTRGEARPRQSTTIKPTKYSGGWQTGSRTHHK</sequence>
<feature type="compositionally biased region" description="Polar residues" evidence="1">
    <location>
        <begin position="31"/>
        <end position="48"/>
    </location>
</feature>
<feature type="region of interest" description="Disordered" evidence="1">
    <location>
        <begin position="31"/>
        <end position="65"/>
    </location>
</feature>
<protein>
    <submittedName>
        <fullName evidence="2">Uncharacterized protein</fullName>
    </submittedName>
</protein>
<keyword evidence="3" id="KW-1185">Reference proteome</keyword>
<proteinExistence type="predicted"/>
<dbReference type="EMBL" id="VSRR010004561">
    <property type="protein sequence ID" value="MPC40049.1"/>
    <property type="molecule type" value="Genomic_DNA"/>
</dbReference>
<organism evidence="2 3">
    <name type="scientific">Portunus trituberculatus</name>
    <name type="common">Swimming crab</name>
    <name type="synonym">Neptunus trituberculatus</name>
    <dbReference type="NCBI Taxonomy" id="210409"/>
    <lineage>
        <taxon>Eukaryota</taxon>
        <taxon>Metazoa</taxon>
        <taxon>Ecdysozoa</taxon>
        <taxon>Arthropoda</taxon>
        <taxon>Crustacea</taxon>
        <taxon>Multicrustacea</taxon>
        <taxon>Malacostraca</taxon>
        <taxon>Eumalacostraca</taxon>
        <taxon>Eucarida</taxon>
        <taxon>Decapoda</taxon>
        <taxon>Pleocyemata</taxon>
        <taxon>Brachyura</taxon>
        <taxon>Eubrachyura</taxon>
        <taxon>Portunoidea</taxon>
        <taxon>Portunidae</taxon>
        <taxon>Portuninae</taxon>
        <taxon>Portunus</taxon>
    </lineage>
</organism>
<comment type="caution">
    <text evidence="2">The sequence shown here is derived from an EMBL/GenBank/DDBJ whole genome shotgun (WGS) entry which is preliminary data.</text>
</comment>
<evidence type="ECO:0000256" key="1">
    <source>
        <dbReference type="SAM" id="MobiDB-lite"/>
    </source>
</evidence>
<dbReference type="Proteomes" id="UP000324222">
    <property type="component" value="Unassembled WGS sequence"/>
</dbReference>
<name>A0A5B7F472_PORTR</name>
<gene>
    <name evidence="2" type="ORF">E2C01_033602</name>
</gene>
<reference evidence="2 3" key="1">
    <citation type="submission" date="2019-05" db="EMBL/GenBank/DDBJ databases">
        <title>Another draft genome of Portunus trituberculatus and its Hox gene families provides insights of decapod evolution.</title>
        <authorList>
            <person name="Jeong J.-H."/>
            <person name="Song I."/>
            <person name="Kim S."/>
            <person name="Choi T."/>
            <person name="Kim D."/>
            <person name="Ryu S."/>
            <person name="Kim W."/>
        </authorList>
    </citation>
    <scope>NUCLEOTIDE SEQUENCE [LARGE SCALE GENOMIC DNA]</scope>
    <source>
        <tissue evidence="2">Muscle</tissue>
    </source>
</reference>
<evidence type="ECO:0000313" key="3">
    <source>
        <dbReference type="Proteomes" id="UP000324222"/>
    </source>
</evidence>